<gene>
    <name evidence="2" type="ORF">MM415A02613_0004</name>
    <name evidence="3" type="ORF">MM415B03137_0006</name>
</gene>
<evidence type="ECO:0000313" key="2">
    <source>
        <dbReference type="EMBL" id="QJA72786.1"/>
    </source>
</evidence>
<accession>A0A6M3JS47</accession>
<dbReference type="EMBL" id="MT141978">
    <property type="protein sequence ID" value="QJA72786.1"/>
    <property type="molecule type" value="Genomic_DNA"/>
</dbReference>
<name>A0A6M3JS47_9ZZZZ</name>
<organism evidence="2">
    <name type="scientific">viral metagenome</name>
    <dbReference type="NCBI Taxonomy" id="1070528"/>
    <lineage>
        <taxon>unclassified sequences</taxon>
        <taxon>metagenomes</taxon>
        <taxon>organismal metagenomes</taxon>
    </lineage>
</organism>
<dbReference type="AlphaFoldDB" id="A0A6M3JS47"/>
<sequence length="64" mass="7455">MLTSIQSASYGQCNIVGIEGYMPKEMERELKATARKKFPGDKERQDKYVYGTMRKTGWKPKHKK</sequence>
<proteinExistence type="predicted"/>
<feature type="compositionally biased region" description="Basic and acidic residues" evidence="1">
    <location>
        <begin position="33"/>
        <end position="47"/>
    </location>
</feature>
<evidence type="ECO:0000256" key="1">
    <source>
        <dbReference type="SAM" id="MobiDB-lite"/>
    </source>
</evidence>
<dbReference type="EMBL" id="MT142653">
    <property type="protein sequence ID" value="QJA86687.1"/>
    <property type="molecule type" value="Genomic_DNA"/>
</dbReference>
<feature type="region of interest" description="Disordered" evidence="1">
    <location>
        <begin position="33"/>
        <end position="64"/>
    </location>
</feature>
<protein>
    <submittedName>
        <fullName evidence="2">Uncharacterized protein</fullName>
    </submittedName>
</protein>
<reference evidence="2" key="1">
    <citation type="submission" date="2020-03" db="EMBL/GenBank/DDBJ databases">
        <title>The deep terrestrial virosphere.</title>
        <authorList>
            <person name="Holmfeldt K."/>
            <person name="Nilsson E."/>
            <person name="Simone D."/>
            <person name="Lopez-Fernandez M."/>
            <person name="Wu X."/>
            <person name="de Brujin I."/>
            <person name="Lundin D."/>
            <person name="Andersson A."/>
            <person name="Bertilsson S."/>
            <person name="Dopson M."/>
        </authorList>
    </citation>
    <scope>NUCLEOTIDE SEQUENCE</scope>
    <source>
        <strain evidence="2">MM415A02613</strain>
        <strain evidence="3">MM415B03137</strain>
    </source>
</reference>
<evidence type="ECO:0000313" key="3">
    <source>
        <dbReference type="EMBL" id="QJA86687.1"/>
    </source>
</evidence>